<name>A0ABU8JK10_DICCH</name>
<evidence type="ECO:0000313" key="2">
    <source>
        <dbReference type="Proteomes" id="UP001359469"/>
    </source>
</evidence>
<accession>A0ABU8JK10</accession>
<keyword evidence="2" id="KW-1185">Reference proteome</keyword>
<dbReference type="Proteomes" id="UP001359469">
    <property type="component" value="Unassembled WGS sequence"/>
</dbReference>
<comment type="caution">
    <text evidence="1">The sequence shown here is derived from an EMBL/GenBank/DDBJ whole genome shotgun (WGS) entry which is preliminary data.</text>
</comment>
<dbReference type="RefSeq" id="WP_336681755.1">
    <property type="nucleotide sequence ID" value="NZ_JBBBOO010000005.1"/>
</dbReference>
<organism evidence="1 2">
    <name type="scientific">Dickeya chrysanthemi</name>
    <name type="common">Pectobacterium chrysanthemi</name>
    <name type="synonym">Erwinia chrysanthemi</name>
    <dbReference type="NCBI Taxonomy" id="556"/>
    <lineage>
        <taxon>Bacteria</taxon>
        <taxon>Pseudomonadati</taxon>
        <taxon>Pseudomonadota</taxon>
        <taxon>Gammaproteobacteria</taxon>
        <taxon>Enterobacterales</taxon>
        <taxon>Pectobacteriaceae</taxon>
        <taxon>Dickeya</taxon>
    </lineage>
</organism>
<gene>
    <name evidence="1" type="ORF">WCU84_08980</name>
</gene>
<proteinExistence type="predicted"/>
<reference evidence="1 2" key="1">
    <citation type="submission" date="2024-03" db="EMBL/GenBank/DDBJ databases">
        <title>Analysis of soft rot Pectobacteriaceae population diversity in US potato growing regions between 2016 and 2022.</title>
        <authorList>
            <person name="Ma X."/>
            <person name="Zhang X."/>
            <person name="Stodghill P."/>
            <person name="Rioux R."/>
            <person name="Babler B."/>
            <person name="Shrestha S."/>
            <person name="Babler B."/>
            <person name="Rivedal H."/>
            <person name="Frost K."/>
            <person name="Hao J."/>
            <person name="Secor G."/>
            <person name="Swingle B."/>
        </authorList>
    </citation>
    <scope>NUCLEOTIDE SEQUENCE [LARGE SCALE GENOMIC DNA]</scope>
    <source>
        <strain evidence="1 2">SR64</strain>
    </source>
</reference>
<protein>
    <submittedName>
        <fullName evidence="1">Uncharacterized protein</fullName>
    </submittedName>
</protein>
<evidence type="ECO:0000313" key="1">
    <source>
        <dbReference type="EMBL" id="MEI7063788.1"/>
    </source>
</evidence>
<dbReference type="EMBL" id="JBBBOO010000005">
    <property type="protein sequence ID" value="MEI7063788.1"/>
    <property type="molecule type" value="Genomic_DNA"/>
</dbReference>
<sequence>MKKLQNVIVFFSLSMLFDVTSSFSKGISSGPLSSPIYVENDSTNFCARVYYTKNDNQYGKKDVLPKDKQEFYPLKLNSYVSVTAFPSLKCGGKGIYFSTYPVSQEVKGAKRYTLIIVDNSRIHLQ</sequence>